<dbReference type="InterPro" id="IPR036237">
    <property type="entry name" value="Xyl_isomerase-like_sf"/>
</dbReference>
<keyword evidence="2" id="KW-1185">Reference proteome</keyword>
<dbReference type="SUPFAM" id="SSF51658">
    <property type="entry name" value="Xylose isomerase-like"/>
    <property type="match status" value="1"/>
</dbReference>
<gene>
    <name evidence="1" type="ORF">CRV04_05730</name>
</gene>
<dbReference type="EMBL" id="PDKN01000003">
    <property type="protein sequence ID" value="RXJ58005.1"/>
    <property type="molecule type" value="Genomic_DNA"/>
</dbReference>
<organism evidence="1 2">
    <name type="scientific">Candidatus Marinarcus aquaticus</name>
    <dbReference type="NCBI Taxonomy" id="2044504"/>
    <lineage>
        <taxon>Bacteria</taxon>
        <taxon>Pseudomonadati</taxon>
        <taxon>Campylobacterota</taxon>
        <taxon>Epsilonproteobacteria</taxon>
        <taxon>Campylobacterales</taxon>
        <taxon>Arcobacteraceae</taxon>
        <taxon>Candidatus Marinarcus</taxon>
    </lineage>
</organism>
<dbReference type="AlphaFoldDB" id="A0A4Q0XRT8"/>
<evidence type="ECO:0000313" key="1">
    <source>
        <dbReference type="EMBL" id="RXJ58005.1"/>
    </source>
</evidence>
<dbReference type="NCBIfam" id="NF003818">
    <property type="entry name" value="PRK05409.1"/>
    <property type="match status" value="1"/>
</dbReference>
<dbReference type="Proteomes" id="UP000290657">
    <property type="component" value="Unassembled WGS sequence"/>
</dbReference>
<evidence type="ECO:0000313" key="2">
    <source>
        <dbReference type="Proteomes" id="UP000290657"/>
    </source>
</evidence>
<comment type="caution">
    <text evidence="1">The sequence shown here is derived from an EMBL/GenBank/DDBJ whole genome shotgun (WGS) entry which is preliminary data.</text>
</comment>
<dbReference type="InterPro" id="IPR007801">
    <property type="entry name" value="MbnB/TglH/ChrH"/>
</dbReference>
<dbReference type="Pfam" id="PF05114">
    <property type="entry name" value="MbnB_TglH_ChrH"/>
    <property type="match status" value="1"/>
</dbReference>
<dbReference type="RefSeq" id="WP_128995868.1">
    <property type="nucleotide sequence ID" value="NZ_PDKN01000003.1"/>
</dbReference>
<dbReference type="OrthoDB" id="9763101at2"/>
<protein>
    <submittedName>
        <fullName evidence="1">Uncharacterized protein</fullName>
    </submittedName>
</protein>
<reference evidence="1 2" key="1">
    <citation type="submission" date="2017-10" db="EMBL/GenBank/DDBJ databases">
        <title>Genomics of the genus Arcobacter.</title>
        <authorList>
            <person name="Perez-Cataluna A."/>
            <person name="Figueras M.J."/>
        </authorList>
    </citation>
    <scope>NUCLEOTIDE SEQUENCE [LARGE SCALE GENOMIC DNA]</scope>
    <source>
        <strain evidence="1 2">CECT 8987</strain>
    </source>
</reference>
<dbReference type="PANTHER" id="PTHR42194:SF1">
    <property type="entry name" value="UPF0276 PROTEIN HI_1600"/>
    <property type="match status" value="1"/>
</dbReference>
<proteinExistence type="predicted"/>
<sequence>MSKLQGCGLGLRREFIQEVIPQGFKPDFWEITPENWIHMPYHHKEAFEEIVSSSKTIAHGVSLSIGSDKKPSKKFLKQMKDFLDCYHIKEYSEHISFSNMQNAHSYELLPLPLTKSMIERLCDRIKYVQDALQRELILENATYYYVPHATMSEIDFLNELIHKSGVKFLLDVNNVYVNSVNHNYDAKAFIDEFDMSTVSYIHIAGHYDDKESGFLVDTHGKAVKDEVWDLLEHTLKKRKVPTMIERDNHIPSLKAMKREYEKLSSLYGSIS</sequence>
<name>A0A4Q0XRT8_9BACT</name>
<dbReference type="PANTHER" id="PTHR42194">
    <property type="entry name" value="UPF0276 PROTEIN HI_1600"/>
    <property type="match status" value="1"/>
</dbReference>
<accession>A0A4Q0XRT8</accession>
<dbReference type="Gene3D" id="3.20.20.150">
    <property type="entry name" value="Divalent-metal-dependent TIM barrel enzymes"/>
    <property type="match status" value="1"/>
</dbReference>